<dbReference type="AlphaFoldDB" id="A0ABD0MC97"/>
<comment type="caution">
    <text evidence="1">The sequence shown here is derived from an EMBL/GenBank/DDBJ whole genome shotgun (WGS) entry which is preliminary data.</text>
</comment>
<evidence type="ECO:0000313" key="2">
    <source>
        <dbReference type="Proteomes" id="UP001529510"/>
    </source>
</evidence>
<dbReference type="Proteomes" id="UP001529510">
    <property type="component" value="Unassembled WGS sequence"/>
</dbReference>
<accession>A0ABD0MC97</accession>
<organism evidence="1 2">
    <name type="scientific">Cirrhinus mrigala</name>
    <name type="common">Mrigala</name>
    <dbReference type="NCBI Taxonomy" id="683832"/>
    <lineage>
        <taxon>Eukaryota</taxon>
        <taxon>Metazoa</taxon>
        <taxon>Chordata</taxon>
        <taxon>Craniata</taxon>
        <taxon>Vertebrata</taxon>
        <taxon>Euteleostomi</taxon>
        <taxon>Actinopterygii</taxon>
        <taxon>Neopterygii</taxon>
        <taxon>Teleostei</taxon>
        <taxon>Ostariophysi</taxon>
        <taxon>Cypriniformes</taxon>
        <taxon>Cyprinidae</taxon>
        <taxon>Labeoninae</taxon>
        <taxon>Labeonini</taxon>
        <taxon>Cirrhinus</taxon>
    </lineage>
</organism>
<sequence length="70" mass="8194">MWSSLKVWGTLFGGPSQNIQDILGMFRGPYFIWKCDVPQTLSERPRWCQGRHLVTFPGRSEMVMMWSSLK</sequence>
<protein>
    <submittedName>
        <fullName evidence="1">Uncharacterized protein</fullName>
    </submittedName>
</protein>
<name>A0ABD0MC97_CIRMR</name>
<proteinExistence type="predicted"/>
<evidence type="ECO:0000313" key="1">
    <source>
        <dbReference type="EMBL" id="KAL0146475.1"/>
    </source>
</evidence>
<dbReference type="EMBL" id="JAMKFB020000915">
    <property type="protein sequence ID" value="KAL0146475.1"/>
    <property type="molecule type" value="Genomic_DNA"/>
</dbReference>
<keyword evidence="2" id="KW-1185">Reference proteome</keyword>
<reference evidence="1 2" key="1">
    <citation type="submission" date="2024-05" db="EMBL/GenBank/DDBJ databases">
        <title>Genome sequencing and assembly of Indian major carp, Cirrhinus mrigala (Hamilton, 1822).</title>
        <authorList>
            <person name="Mohindra V."/>
            <person name="Chowdhury L.M."/>
            <person name="Lal K."/>
            <person name="Jena J.K."/>
        </authorList>
    </citation>
    <scope>NUCLEOTIDE SEQUENCE [LARGE SCALE GENOMIC DNA]</scope>
    <source>
        <strain evidence="1">CM1030</strain>
        <tissue evidence="1">Blood</tissue>
    </source>
</reference>
<feature type="non-terminal residue" evidence="1">
    <location>
        <position position="70"/>
    </location>
</feature>
<gene>
    <name evidence="1" type="ORF">M9458_058106</name>
</gene>